<gene>
    <name evidence="2" type="ORF">ACFMB1_17835</name>
</gene>
<reference evidence="2 3" key="1">
    <citation type="submission" date="2024-09" db="EMBL/GenBank/DDBJ databases">
        <authorList>
            <person name="Zhang Z.-H."/>
        </authorList>
    </citation>
    <scope>NUCLEOTIDE SEQUENCE [LARGE SCALE GENOMIC DNA]</scope>
    <source>
        <strain evidence="2 3">HHTR114</strain>
    </source>
</reference>
<sequence>MFVVTYDNYQDATLGLTKYVILPVLIFGPFVYPSILLMNDGQVAYAGLCALLCLAFFYFAFKAKGFMKVLAIAGVIGCWIGGVLLSEKLKEDFAARDVQAREIIQMAGYQNYGFRKEPEYSPLAELYPQELTAWLDALDIETHFGKRDNMSALNIPVTTEKSEEEYFTVRPKNMVADYRKLAARHGDWVGLHHVCVKTNIRGNKALPRPASCESWDAIRQNYGIDIPQRVATALSANADKSCTDFAICSAAQSHFGLDLPDDGAQLASAR</sequence>
<evidence type="ECO:0000313" key="2">
    <source>
        <dbReference type="EMBL" id="MFC6037422.1"/>
    </source>
</evidence>
<protein>
    <submittedName>
        <fullName evidence="2">Uncharacterized protein</fullName>
    </submittedName>
</protein>
<proteinExistence type="predicted"/>
<evidence type="ECO:0000313" key="3">
    <source>
        <dbReference type="Proteomes" id="UP001596116"/>
    </source>
</evidence>
<feature type="transmembrane region" description="Helical" evidence="1">
    <location>
        <begin position="67"/>
        <end position="86"/>
    </location>
</feature>
<keyword evidence="1" id="KW-1133">Transmembrane helix</keyword>
<organism evidence="2 3">
    <name type="scientific">Hyphococcus aureus</name>
    <dbReference type="NCBI Taxonomy" id="2666033"/>
    <lineage>
        <taxon>Bacteria</taxon>
        <taxon>Pseudomonadati</taxon>
        <taxon>Pseudomonadota</taxon>
        <taxon>Alphaproteobacteria</taxon>
        <taxon>Parvularculales</taxon>
        <taxon>Parvularculaceae</taxon>
        <taxon>Hyphococcus</taxon>
    </lineage>
</organism>
<dbReference type="RefSeq" id="WP_379881182.1">
    <property type="nucleotide sequence ID" value="NZ_JBHPON010000003.1"/>
</dbReference>
<keyword evidence="3" id="KW-1185">Reference proteome</keyword>
<feature type="transmembrane region" description="Helical" evidence="1">
    <location>
        <begin position="43"/>
        <end position="61"/>
    </location>
</feature>
<evidence type="ECO:0000256" key="1">
    <source>
        <dbReference type="SAM" id="Phobius"/>
    </source>
</evidence>
<feature type="transmembrane region" description="Helical" evidence="1">
    <location>
        <begin position="20"/>
        <end position="38"/>
    </location>
</feature>
<name>A0ABW1L2W0_9PROT</name>
<accession>A0ABW1L2W0</accession>
<keyword evidence="1" id="KW-0472">Membrane</keyword>
<comment type="caution">
    <text evidence="2">The sequence shown here is derived from an EMBL/GenBank/DDBJ whole genome shotgun (WGS) entry which is preliminary data.</text>
</comment>
<dbReference type="Proteomes" id="UP001596116">
    <property type="component" value="Unassembled WGS sequence"/>
</dbReference>
<keyword evidence="1" id="KW-0812">Transmembrane</keyword>
<dbReference type="EMBL" id="JBHPON010000003">
    <property type="protein sequence ID" value="MFC6037422.1"/>
    <property type="molecule type" value="Genomic_DNA"/>
</dbReference>